<dbReference type="NCBIfam" id="TIGR04490">
    <property type="entry name" value="SoxZ_true"/>
    <property type="match status" value="1"/>
</dbReference>
<dbReference type="Pfam" id="PF08770">
    <property type="entry name" value="SoxZ"/>
    <property type="match status" value="1"/>
</dbReference>
<evidence type="ECO:0000313" key="3">
    <source>
        <dbReference type="Proteomes" id="UP000628854"/>
    </source>
</evidence>
<dbReference type="InterPro" id="IPR014880">
    <property type="entry name" value="SoxZ_dom"/>
</dbReference>
<dbReference type="InterPro" id="IPR014756">
    <property type="entry name" value="Ig_E-set"/>
</dbReference>
<sequence length="105" mass="12011">MSIRISAPDTASKNEVIELKALIQHPMETGYRRNNRGEIIERDIITTFECTYDGDTVFQARFHPGIAANPFLTFYTRATKSGTLEFRWTDQNGQSWAETHSLTVK</sequence>
<dbReference type="EMBL" id="BMKF01000002">
    <property type="protein sequence ID" value="GGB68174.1"/>
    <property type="molecule type" value="Genomic_DNA"/>
</dbReference>
<dbReference type="Gene3D" id="2.60.40.10">
    <property type="entry name" value="Immunoglobulins"/>
    <property type="match status" value="1"/>
</dbReference>
<dbReference type="Proteomes" id="UP000628854">
    <property type="component" value="Unassembled WGS sequence"/>
</dbReference>
<dbReference type="RefSeq" id="WP_084393046.1">
    <property type="nucleotide sequence ID" value="NZ_BMKF01000002.1"/>
</dbReference>
<gene>
    <name evidence="2" type="ORF">GCM10011503_16000</name>
</gene>
<reference evidence="3" key="1">
    <citation type="journal article" date="2019" name="Int. J. Syst. Evol. Microbiol.">
        <title>The Global Catalogue of Microorganisms (GCM) 10K type strain sequencing project: providing services to taxonomists for standard genome sequencing and annotation.</title>
        <authorList>
            <consortium name="The Broad Institute Genomics Platform"/>
            <consortium name="The Broad Institute Genome Sequencing Center for Infectious Disease"/>
            <person name="Wu L."/>
            <person name="Ma J."/>
        </authorList>
    </citation>
    <scope>NUCLEOTIDE SEQUENCE [LARGE SCALE GENOMIC DNA]</scope>
    <source>
        <strain evidence="3">CGMCC 1.15928</strain>
    </source>
</reference>
<comment type="caution">
    <text evidence="2">The sequence shown here is derived from an EMBL/GenBank/DDBJ whole genome shotgun (WGS) entry which is preliminary data.</text>
</comment>
<organism evidence="2 3">
    <name type="scientific">Henriciella pelagia</name>
    <dbReference type="NCBI Taxonomy" id="1977912"/>
    <lineage>
        <taxon>Bacteria</taxon>
        <taxon>Pseudomonadati</taxon>
        <taxon>Pseudomonadota</taxon>
        <taxon>Alphaproteobacteria</taxon>
        <taxon>Hyphomonadales</taxon>
        <taxon>Hyphomonadaceae</taxon>
        <taxon>Henriciella</taxon>
    </lineage>
</organism>
<accession>A0ABQ1JKC1</accession>
<evidence type="ECO:0000259" key="1">
    <source>
        <dbReference type="Pfam" id="PF08770"/>
    </source>
</evidence>
<keyword evidence="3" id="KW-1185">Reference proteome</keyword>
<protein>
    <submittedName>
        <fullName evidence="2">Thiosulfate oxidation carrier complex protein SoxZ</fullName>
    </submittedName>
</protein>
<dbReference type="SUPFAM" id="SSF81296">
    <property type="entry name" value="E set domains"/>
    <property type="match status" value="1"/>
</dbReference>
<evidence type="ECO:0000313" key="2">
    <source>
        <dbReference type="EMBL" id="GGB68174.1"/>
    </source>
</evidence>
<dbReference type="InterPro" id="IPR013783">
    <property type="entry name" value="Ig-like_fold"/>
</dbReference>
<proteinExistence type="predicted"/>
<feature type="domain" description="Sulphur oxidation protein SoxZ" evidence="1">
    <location>
        <begin position="8"/>
        <end position="99"/>
    </location>
</feature>
<name>A0ABQ1JKC1_9PROT</name>
<dbReference type="InterPro" id="IPR030995">
    <property type="entry name" value="SoxZ"/>
</dbReference>